<accession>A0A151GTC2</accession>
<proteinExistence type="predicted"/>
<keyword evidence="5" id="KW-1185">Reference proteome</keyword>
<gene>
    <name evidence="4" type="ORF">DCS_01484</name>
</gene>
<dbReference type="EMBL" id="LAYC01000001">
    <property type="protein sequence ID" value="KYK60347.1"/>
    <property type="molecule type" value="Genomic_DNA"/>
</dbReference>
<evidence type="ECO:0000256" key="1">
    <source>
        <dbReference type="ARBA" id="ARBA00022630"/>
    </source>
</evidence>
<organism evidence="4 5">
    <name type="scientific">Drechmeria coniospora</name>
    <name type="common">Nematophagous fungus</name>
    <name type="synonym">Meria coniospora</name>
    <dbReference type="NCBI Taxonomy" id="98403"/>
    <lineage>
        <taxon>Eukaryota</taxon>
        <taxon>Fungi</taxon>
        <taxon>Dikarya</taxon>
        <taxon>Ascomycota</taxon>
        <taxon>Pezizomycotina</taxon>
        <taxon>Sordariomycetes</taxon>
        <taxon>Hypocreomycetidae</taxon>
        <taxon>Hypocreales</taxon>
        <taxon>Ophiocordycipitaceae</taxon>
        <taxon>Drechmeria</taxon>
    </lineage>
</organism>
<dbReference type="Proteomes" id="UP000076580">
    <property type="component" value="Chromosome 01"/>
</dbReference>
<dbReference type="GO" id="GO:0051213">
    <property type="term" value="F:dioxygenase activity"/>
    <property type="evidence" value="ECO:0007669"/>
    <property type="project" value="UniProtKB-KW"/>
</dbReference>
<sequence length="366" mass="38268">MSTARLQKWFPWALSPIICNGPMIGAASPAMATEVTKAGGIGFLSCVFDVNPDSAQLTKLEAELVEAKTLLGGSDAGAGAAAGPLRVGVSFITGHSSIGHFSSTALPIIVKHRPAAVWLFAPAASPDQRGPHGAVISALRKSLPAGAGPRVFVQVGNVGAAREAVRDGADVVVCQGIDAGGHQFRRGAGVVSLVPEVRRMLDEEDEFSSSDVGLLAAGGIVDDKGVAAVTMLEAEGVVMGTRFTVAEESVYPDHRKQLILHTVDGGSSTLKSPFHDQLNSNALWGPLYDGRAIAGPIHEKFLSGTSLDECRKSLKEDYSAEESVRMINTWAGTGVGLVRKAQPAGEIVREVREGAKAHMRKIAGHL</sequence>
<dbReference type="GeneID" id="63714127"/>
<keyword evidence="3" id="KW-0560">Oxidoreductase</keyword>
<dbReference type="Gene3D" id="3.20.20.70">
    <property type="entry name" value="Aldolase class I"/>
    <property type="match status" value="1"/>
</dbReference>
<keyword evidence="2" id="KW-0288">FMN</keyword>
<protein>
    <submittedName>
        <fullName evidence="4">2-nitropropane dioxygenase</fullName>
    </submittedName>
</protein>
<name>A0A151GTC2_DRECN</name>
<dbReference type="InterPro" id="IPR013785">
    <property type="entry name" value="Aldolase_TIM"/>
</dbReference>
<dbReference type="AlphaFoldDB" id="A0A151GTC2"/>
<evidence type="ECO:0000313" key="5">
    <source>
        <dbReference type="Proteomes" id="UP000076580"/>
    </source>
</evidence>
<keyword evidence="4" id="KW-0223">Dioxygenase</keyword>
<dbReference type="Pfam" id="PF03060">
    <property type="entry name" value="NMO"/>
    <property type="match status" value="1"/>
</dbReference>
<dbReference type="SUPFAM" id="SSF51412">
    <property type="entry name" value="Inosine monophosphate dehydrogenase (IMPDH)"/>
    <property type="match status" value="1"/>
</dbReference>
<dbReference type="PANTHER" id="PTHR32332">
    <property type="entry name" value="2-NITROPROPANE DIOXYGENASE"/>
    <property type="match status" value="1"/>
</dbReference>
<evidence type="ECO:0000256" key="2">
    <source>
        <dbReference type="ARBA" id="ARBA00022643"/>
    </source>
</evidence>
<evidence type="ECO:0000256" key="3">
    <source>
        <dbReference type="ARBA" id="ARBA00023002"/>
    </source>
</evidence>
<dbReference type="RefSeq" id="XP_040659699.1">
    <property type="nucleotide sequence ID" value="XM_040798816.1"/>
</dbReference>
<dbReference type="OrthoDB" id="2349068at2759"/>
<dbReference type="PANTHER" id="PTHR32332:SF34">
    <property type="entry name" value="2-NITROPROPANE DIOXYGENASE FAMILY, PUTATIVE-RELATED"/>
    <property type="match status" value="1"/>
</dbReference>
<dbReference type="STRING" id="98403.A0A151GTC2"/>
<evidence type="ECO:0000313" key="4">
    <source>
        <dbReference type="EMBL" id="KYK60347.1"/>
    </source>
</evidence>
<dbReference type="GO" id="GO:0018580">
    <property type="term" value="F:nitronate monooxygenase activity"/>
    <property type="evidence" value="ECO:0007669"/>
    <property type="project" value="InterPro"/>
</dbReference>
<dbReference type="InterPro" id="IPR004136">
    <property type="entry name" value="NMO"/>
</dbReference>
<dbReference type="InParanoid" id="A0A151GTC2"/>
<dbReference type="CDD" id="cd04730">
    <property type="entry name" value="NPD_like"/>
    <property type="match status" value="1"/>
</dbReference>
<comment type="caution">
    <text evidence="4">The sequence shown here is derived from an EMBL/GenBank/DDBJ whole genome shotgun (WGS) entry which is preliminary data.</text>
</comment>
<keyword evidence="1" id="KW-0285">Flavoprotein</keyword>
<reference evidence="4 5" key="1">
    <citation type="journal article" date="2016" name="Sci. Rep.">
        <title>Insights into Adaptations to a Near-Obligate Nematode Endoparasitic Lifestyle from the Finished Genome of Drechmeria coniospora.</title>
        <authorList>
            <person name="Zhang L."/>
            <person name="Zhou Z."/>
            <person name="Guo Q."/>
            <person name="Fokkens L."/>
            <person name="Miskei M."/>
            <person name="Pocsi I."/>
            <person name="Zhang W."/>
            <person name="Chen M."/>
            <person name="Wang L."/>
            <person name="Sun Y."/>
            <person name="Donzelli B.G."/>
            <person name="Gibson D.M."/>
            <person name="Nelson D.R."/>
            <person name="Luo J.G."/>
            <person name="Rep M."/>
            <person name="Liu H."/>
            <person name="Yang S."/>
            <person name="Wang J."/>
            <person name="Krasnoff S.B."/>
            <person name="Xu Y."/>
            <person name="Molnar I."/>
            <person name="Lin M."/>
        </authorList>
    </citation>
    <scope>NUCLEOTIDE SEQUENCE [LARGE SCALE GENOMIC DNA]</scope>
    <source>
        <strain evidence="4 5">ARSEF 6962</strain>
    </source>
</reference>